<keyword evidence="5" id="KW-1185">Reference proteome</keyword>
<organism evidence="4 5">
    <name type="scientific">Tubulinosema ratisbonensis</name>
    <dbReference type="NCBI Taxonomy" id="291195"/>
    <lineage>
        <taxon>Eukaryota</taxon>
        <taxon>Fungi</taxon>
        <taxon>Fungi incertae sedis</taxon>
        <taxon>Microsporidia</taxon>
        <taxon>Tubulinosematoidea</taxon>
        <taxon>Tubulinosematidae</taxon>
        <taxon>Tubulinosema</taxon>
    </lineage>
</organism>
<evidence type="ECO:0000256" key="1">
    <source>
        <dbReference type="ARBA" id="ARBA00009339"/>
    </source>
</evidence>
<gene>
    <name evidence="4" type="ORF">TUBRATIS_30740</name>
</gene>
<dbReference type="InterPro" id="IPR023626">
    <property type="entry name" value="Ribosomal_eL39_dom_sf"/>
</dbReference>
<comment type="caution">
    <text evidence="4">The sequence shown here is derived from an EMBL/GenBank/DDBJ whole genome shotgun (WGS) entry which is preliminary data.</text>
</comment>
<keyword evidence="2 4" id="KW-0689">Ribosomal protein</keyword>
<dbReference type="InterPro" id="IPR000077">
    <property type="entry name" value="Ribosomal_eL39"/>
</dbReference>
<dbReference type="VEuPathDB" id="MicrosporidiaDB:TUBRATIS_30740"/>
<comment type="similarity">
    <text evidence="1">Belongs to the eukaryotic ribosomal protein eL39 family.</text>
</comment>
<evidence type="ECO:0000256" key="3">
    <source>
        <dbReference type="ARBA" id="ARBA00023274"/>
    </source>
</evidence>
<sequence>MGFKKTEIIKTRLAKAYRKNRNIPAWKRRMSGFKQYYNVKKRHWRNTKLKIY</sequence>
<dbReference type="Proteomes" id="UP000282876">
    <property type="component" value="Unassembled WGS sequence"/>
</dbReference>
<dbReference type="HAMAP" id="MF_00629">
    <property type="entry name" value="Ribosomal_eL39"/>
    <property type="match status" value="1"/>
</dbReference>
<dbReference type="SUPFAM" id="SSF48662">
    <property type="entry name" value="Ribosomal protein L39e"/>
    <property type="match status" value="1"/>
</dbReference>
<dbReference type="AlphaFoldDB" id="A0A437AH64"/>
<dbReference type="GO" id="GO:1990904">
    <property type="term" value="C:ribonucleoprotein complex"/>
    <property type="evidence" value="ECO:0007669"/>
    <property type="project" value="UniProtKB-KW"/>
</dbReference>
<dbReference type="Pfam" id="PF00832">
    <property type="entry name" value="Ribosomal_L39"/>
    <property type="match status" value="1"/>
</dbReference>
<dbReference type="STRING" id="291195.A0A437AH64"/>
<dbReference type="GO" id="GO:0003735">
    <property type="term" value="F:structural constituent of ribosome"/>
    <property type="evidence" value="ECO:0007669"/>
    <property type="project" value="InterPro"/>
</dbReference>
<dbReference type="EMBL" id="RCSS01000933">
    <property type="protein sequence ID" value="RVD90495.1"/>
    <property type="molecule type" value="Genomic_DNA"/>
</dbReference>
<proteinExistence type="inferred from homology"/>
<dbReference type="OrthoDB" id="6332053at2759"/>
<dbReference type="GO" id="GO:0006412">
    <property type="term" value="P:translation"/>
    <property type="evidence" value="ECO:0007669"/>
    <property type="project" value="InterPro"/>
</dbReference>
<reference evidence="4 5" key="1">
    <citation type="submission" date="2018-10" db="EMBL/GenBank/DDBJ databases">
        <title>Draft genome sequence of the microsporidian Tubulinosema ratisbonensis.</title>
        <authorList>
            <person name="Polonais V."/>
            <person name="Peyretaillade E."/>
            <person name="Niehus S."/>
            <person name="Wawrzyniak I."/>
            <person name="Franchet A."/>
            <person name="Gaspin C."/>
            <person name="Reichstadt M."/>
            <person name="Belser C."/>
            <person name="Labadie K."/>
            <person name="Delbac F."/>
            <person name="Ferrandon D."/>
        </authorList>
    </citation>
    <scope>NUCLEOTIDE SEQUENCE [LARGE SCALE GENOMIC DNA]</scope>
    <source>
        <strain evidence="4 5">Franzen</strain>
    </source>
</reference>
<protein>
    <submittedName>
        <fullName evidence="4">60s ribosomal protein l39</fullName>
    </submittedName>
</protein>
<evidence type="ECO:0000256" key="2">
    <source>
        <dbReference type="ARBA" id="ARBA00022980"/>
    </source>
</evidence>
<dbReference type="GO" id="GO:0005840">
    <property type="term" value="C:ribosome"/>
    <property type="evidence" value="ECO:0007669"/>
    <property type="project" value="UniProtKB-KW"/>
</dbReference>
<keyword evidence="3" id="KW-0687">Ribonucleoprotein</keyword>
<accession>A0A437AH64</accession>
<evidence type="ECO:0000313" key="5">
    <source>
        <dbReference type="Proteomes" id="UP000282876"/>
    </source>
</evidence>
<dbReference type="Gene3D" id="1.10.1620.10">
    <property type="entry name" value="Ribosomal protein L39e"/>
    <property type="match status" value="1"/>
</dbReference>
<name>A0A437AH64_9MICR</name>
<evidence type="ECO:0000313" key="4">
    <source>
        <dbReference type="EMBL" id="RVD90495.1"/>
    </source>
</evidence>